<dbReference type="VEuPathDB" id="VectorBase:AFUN007052"/>
<evidence type="ECO:0000313" key="1">
    <source>
        <dbReference type="EnsemblMetazoa" id="AFUN007052-PA"/>
    </source>
</evidence>
<protein>
    <submittedName>
        <fullName evidence="1">Uncharacterized protein</fullName>
    </submittedName>
</protein>
<reference evidence="1" key="1">
    <citation type="submission" date="2020-05" db="UniProtKB">
        <authorList>
            <consortium name="EnsemblMetazoa"/>
        </authorList>
    </citation>
    <scope>IDENTIFICATION</scope>
    <source>
        <strain evidence="1">FUMOZ</strain>
    </source>
</reference>
<proteinExistence type="predicted"/>
<accession>A0A182RLD4</accession>
<dbReference type="AlphaFoldDB" id="A0A182RLD4"/>
<organism evidence="1">
    <name type="scientific">Anopheles funestus</name>
    <name type="common">African malaria mosquito</name>
    <dbReference type="NCBI Taxonomy" id="62324"/>
    <lineage>
        <taxon>Eukaryota</taxon>
        <taxon>Metazoa</taxon>
        <taxon>Ecdysozoa</taxon>
        <taxon>Arthropoda</taxon>
        <taxon>Hexapoda</taxon>
        <taxon>Insecta</taxon>
        <taxon>Pterygota</taxon>
        <taxon>Neoptera</taxon>
        <taxon>Endopterygota</taxon>
        <taxon>Diptera</taxon>
        <taxon>Nematocera</taxon>
        <taxon>Culicoidea</taxon>
        <taxon>Culicidae</taxon>
        <taxon>Anophelinae</taxon>
        <taxon>Anopheles</taxon>
    </lineage>
</organism>
<name>A0A182RLD4_ANOFN</name>
<sequence length="33" mass="3859">MLFFDMIRIRKRNSNVASVILQPAFPDTFDVIC</sequence>
<dbReference type="EnsemblMetazoa" id="AFUN007052-RA">
    <property type="protein sequence ID" value="AFUN007052-PA"/>
    <property type="gene ID" value="AFUN007052"/>
</dbReference>